<evidence type="ECO:0000313" key="2">
    <source>
        <dbReference type="EMBL" id="QST85436.1"/>
    </source>
</evidence>
<gene>
    <name evidence="2" type="ORF">SRIM_039745</name>
</gene>
<protein>
    <submittedName>
        <fullName evidence="2">Uncharacterized protein</fullName>
    </submittedName>
</protein>
<evidence type="ECO:0000256" key="1">
    <source>
        <dbReference type="SAM" id="MobiDB-lite"/>
    </source>
</evidence>
<name>L8F0Q1_STRR1</name>
<reference evidence="2" key="2">
    <citation type="submission" date="2020-01" db="EMBL/GenBank/DDBJ databases">
        <authorList>
            <person name="Algora L."/>
            <person name="Schniete J.K."/>
            <person name="MacFadyen A."/>
            <person name="Hoskisson P.A."/>
            <person name="Hunter I.S."/>
            <person name="Herron P.R."/>
        </authorList>
    </citation>
    <scope>NUCLEOTIDE SEQUENCE</scope>
    <source>
        <strain evidence="2">ATCC 10970</strain>
    </source>
</reference>
<accession>L8F0Q1</accession>
<dbReference type="Proteomes" id="UP000011074">
    <property type="component" value="Chromosome"/>
</dbReference>
<organism evidence="2 3">
    <name type="scientific">Streptomyces rimosus subsp. rimosus (strain ATCC 10970 / DSM 40260 / JCM 4667 / NRRL 2234)</name>
    <dbReference type="NCBI Taxonomy" id="1265868"/>
    <lineage>
        <taxon>Bacteria</taxon>
        <taxon>Bacillati</taxon>
        <taxon>Actinomycetota</taxon>
        <taxon>Actinomycetes</taxon>
        <taxon>Kitasatosporales</taxon>
        <taxon>Streptomycetaceae</taxon>
        <taxon>Streptomyces</taxon>
    </lineage>
</organism>
<reference evidence="2" key="1">
    <citation type="submission" date="2012-12" db="EMBL/GenBank/DDBJ databases">
        <authorList>
            <person name="Pethick F.E."/>
            <person name="MacFadyen A.C."/>
            <person name="Tang Z."/>
            <person name="Sangal V."/>
            <person name="Tze-Tze L."/>
            <person name="Chu J."/>
            <person name="Guo M."/>
            <person name="Kirby R."/>
            <person name="Hoskisson P.A."/>
            <person name="Herron P.R."/>
            <person name="Hunter I.S."/>
        </authorList>
    </citation>
    <scope>NUCLEOTIDE SEQUENCE</scope>
    <source>
        <strain evidence="2">ATCC 10970</strain>
    </source>
</reference>
<dbReference type="RefSeq" id="WP_003980286.1">
    <property type="nucleotide sequence ID" value="NZ_CP048261.1"/>
</dbReference>
<reference evidence="2" key="3">
    <citation type="journal article" date="2021" name="bioRxiv">
        <title>Bilateral symmetry of linear streptomycete chromosomes.</title>
        <authorList>
            <person name="Algora-Gallardo L."/>
            <person name="Schniete J.K."/>
            <person name="Mark D.R."/>
            <person name="Hunter I.S."/>
            <person name="Herron P.R."/>
        </authorList>
    </citation>
    <scope>NUCLEOTIDE SEQUENCE</scope>
    <source>
        <strain evidence="2">ATCC 10970</strain>
    </source>
</reference>
<dbReference type="GeneID" id="66860254"/>
<feature type="region of interest" description="Disordered" evidence="1">
    <location>
        <begin position="170"/>
        <end position="220"/>
    </location>
</feature>
<sequence>MASGDMGKPAELRETHRVLEDTHTLTGPRKSDPPLTVRRILVHSTANAADRQAARSKRLAKATEDLNKLTAAAGGRHYRTREKIVTRIGVIAARRRVTSCLRWTVTGNEDGTPVLAWHFDAGVLDAEAAVDGWYALLTSVPADQADAGQVLVHYKGQGAVERRYHDFQGPARGCAGLRPAQPARRRPRPGDLSGPAGLLSDRAAGQTGARPRADHERSLP</sequence>
<proteinExistence type="predicted"/>
<dbReference type="AlphaFoldDB" id="L8F0Q1"/>
<dbReference type="EMBL" id="CP048261">
    <property type="protein sequence ID" value="QST85436.1"/>
    <property type="molecule type" value="Genomic_DNA"/>
</dbReference>
<evidence type="ECO:0000313" key="3">
    <source>
        <dbReference type="Proteomes" id="UP000011074"/>
    </source>
</evidence>
<feature type="compositionally biased region" description="Basic and acidic residues" evidence="1">
    <location>
        <begin position="211"/>
        <end position="220"/>
    </location>
</feature>